<keyword evidence="3" id="KW-1185">Reference proteome</keyword>
<feature type="compositionally biased region" description="Pro residues" evidence="1">
    <location>
        <begin position="303"/>
        <end position="319"/>
    </location>
</feature>
<feature type="region of interest" description="Disordered" evidence="1">
    <location>
        <begin position="283"/>
        <end position="385"/>
    </location>
</feature>
<comment type="caution">
    <text evidence="2">The sequence shown here is derived from an EMBL/GenBank/DDBJ whole genome shotgun (WGS) entry which is preliminary data.</text>
</comment>
<organism evidence="2 3">
    <name type="scientific">Cymbomonas tetramitiformis</name>
    <dbReference type="NCBI Taxonomy" id="36881"/>
    <lineage>
        <taxon>Eukaryota</taxon>
        <taxon>Viridiplantae</taxon>
        <taxon>Chlorophyta</taxon>
        <taxon>Pyramimonadophyceae</taxon>
        <taxon>Pyramimonadales</taxon>
        <taxon>Pyramimonadaceae</taxon>
        <taxon>Cymbomonas</taxon>
    </lineage>
</organism>
<name>A0AAE0BNV6_9CHLO</name>
<sequence length="498" mass="54156">MEHATHKLEAVVERIHWYTKSLASSVRQLALTTPAVPYNLKRCWGLRRVPKSKSESQSQIKHFGLGAGGLNDPGQTNPLQTALMVIVGVGLAFLVLSSVSGKPNHGRSFTSDLRVVLSHPGCFLRGGRTAAIVCAARAKSERQREKEDIYQQLHLRVNEDEVAAESNVADIRIQNQTSPQVPEDRSGDKNCSDIEEELWSRVQTLETGLLKNAEELEQKDKELMEAHLALKAQEMVVTQLQSTLANLFGQQSSSNTTVAGELNSLLTIASQLLVVANQTAAGVVPSPAEPAPSNASELEPPPEEPSPPPQAAKAGPPPLNRGRKDGLLEHTASREARGRPSENGRVPPPRQSARGQDLGIRVSGKDHTEQSRKKEKPVSQGSLDDLQKKLENVKSQIQGLSKSMGDAPAKFHKGKDDRGSRRELWVRAAFTIFTGDAYSYGDEVLPGFGIVEISYLNALQNRMPADVANDISTDALLFSPAAYGVLSPPHFMTTLYSD</sequence>
<accession>A0AAE0BNV6</accession>
<dbReference type="Proteomes" id="UP001190700">
    <property type="component" value="Unassembled WGS sequence"/>
</dbReference>
<dbReference type="EMBL" id="LGRX02034019">
    <property type="protein sequence ID" value="KAK3239134.1"/>
    <property type="molecule type" value="Genomic_DNA"/>
</dbReference>
<dbReference type="AlphaFoldDB" id="A0AAE0BNV6"/>
<feature type="compositionally biased region" description="Basic and acidic residues" evidence="1">
    <location>
        <begin position="322"/>
        <end position="342"/>
    </location>
</feature>
<gene>
    <name evidence="2" type="ORF">CYMTET_50916</name>
</gene>
<reference evidence="2 3" key="1">
    <citation type="journal article" date="2015" name="Genome Biol. Evol.">
        <title>Comparative Genomics of a Bacterivorous Green Alga Reveals Evolutionary Causalities and Consequences of Phago-Mixotrophic Mode of Nutrition.</title>
        <authorList>
            <person name="Burns J.A."/>
            <person name="Paasch A."/>
            <person name="Narechania A."/>
            <person name="Kim E."/>
        </authorList>
    </citation>
    <scope>NUCLEOTIDE SEQUENCE [LARGE SCALE GENOMIC DNA]</scope>
    <source>
        <strain evidence="2 3">PLY_AMNH</strain>
    </source>
</reference>
<protein>
    <submittedName>
        <fullName evidence="2">Uncharacterized protein</fullName>
    </submittedName>
</protein>
<feature type="compositionally biased region" description="Basic and acidic residues" evidence="1">
    <location>
        <begin position="363"/>
        <end position="372"/>
    </location>
</feature>
<evidence type="ECO:0000256" key="1">
    <source>
        <dbReference type="SAM" id="MobiDB-lite"/>
    </source>
</evidence>
<evidence type="ECO:0000313" key="2">
    <source>
        <dbReference type="EMBL" id="KAK3239134.1"/>
    </source>
</evidence>
<evidence type="ECO:0000313" key="3">
    <source>
        <dbReference type="Proteomes" id="UP001190700"/>
    </source>
</evidence>
<proteinExistence type="predicted"/>